<dbReference type="AlphaFoldDB" id="A0A5N8V9V6"/>
<dbReference type="InterPro" id="IPR002575">
    <property type="entry name" value="Aminoglycoside_PTrfase"/>
</dbReference>
<sequence length="438" mass="49322">MHHLPHRARTALVRAFAEARRRRACGPIVVGHHNRNHVLPLGRPLASLLGMGSGQVRAKFRVPLETVEVVPRIWRESEVLDVVSERLADVPRCLADFGAWSLHAYVPGHALSEEPPGTPIDEPRMAALAAFFARLAAIPPQALPRPADDWPRGDDSRAFLHRLARFTEQRVHQANRPRFGSLFDSVGIPADLVSRFLRTVPDPVRRPFGLLHTDVHRANIVVTSEPGGGERLTVLDWELSLYGDVLHDLATHLARMEYDPEERKLMTELWAAAMRDSGRADLTEGLDPDLDTYLGFEYVQSVFPDVMRAALALPAEPTPEDLGRSADRVRRALDRARESLPMPGEPRDRRTLVRALRRWHTEDRLRQAAARRTARPGQGGTEACRDADRPRGIDRSDGIRHEALAPRPRWRRETRPGPDRERRAEPVEPLEGLEPHGC</sequence>
<comment type="caution">
    <text evidence="3">The sequence shown here is derived from an EMBL/GenBank/DDBJ whole genome shotgun (WGS) entry which is preliminary data.</text>
</comment>
<proteinExistence type="predicted"/>
<dbReference type="InterPro" id="IPR011009">
    <property type="entry name" value="Kinase-like_dom_sf"/>
</dbReference>
<dbReference type="InterPro" id="IPR052077">
    <property type="entry name" value="CcrZ_PhaseVar_Mediator"/>
</dbReference>
<organism evidence="3 4">
    <name type="scientific">Streptomyces adustus</name>
    <dbReference type="NCBI Taxonomy" id="1609272"/>
    <lineage>
        <taxon>Bacteria</taxon>
        <taxon>Bacillati</taxon>
        <taxon>Actinomycetota</taxon>
        <taxon>Actinomycetes</taxon>
        <taxon>Kitasatosporales</taxon>
        <taxon>Streptomycetaceae</taxon>
        <taxon>Streptomyces</taxon>
    </lineage>
</organism>
<dbReference type="PANTHER" id="PTHR40086">
    <property type="entry name" value="PHOSPHOTRANSFERASE YTMP-RELATED"/>
    <property type="match status" value="1"/>
</dbReference>
<dbReference type="EMBL" id="VJZD01000014">
    <property type="protein sequence ID" value="MPY30798.1"/>
    <property type="molecule type" value="Genomic_DNA"/>
</dbReference>
<dbReference type="OrthoDB" id="3454210at2"/>
<evidence type="ECO:0000313" key="3">
    <source>
        <dbReference type="EMBL" id="MPY30798.1"/>
    </source>
</evidence>
<name>A0A5N8V9V6_9ACTN</name>
<feature type="region of interest" description="Disordered" evidence="1">
    <location>
        <begin position="364"/>
        <end position="438"/>
    </location>
</feature>
<reference evidence="3 4" key="1">
    <citation type="submission" date="2019-07" db="EMBL/GenBank/DDBJ databases">
        <title>New species of Amycolatopsis and Streptomyces.</title>
        <authorList>
            <person name="Duangmal K."/>
            <person name="Teo W.F.A."/>
            <person name="Lipun K."/>
        </authorList>
    </citation>
    <scope>NUCLEOTIDE SEQUENCE [LARGE SCALE GENOMIC DNA]</scope>
    <source>
        <strain evidence="3 4">NBRC 109810</strain>
    </source>
</reference>
<keyword evidence="4" id="KW-1185">Reference proteome</keyword>
<feature type="compositionally biased region" description="Basic and acidic residues" evidence="1">
    <location>
        <begin position="383"/>
        <end position="404"/>
    </location>
</feature>
<feature type="compositionally biased region" description="Basic and acidic residues" evidence="1">
    <location>
        <begin position="411"/>
        <end position="426"/>
    </location>
</feature>
<dbReference type="Proteomes" id="UP000325849">
    <property type="component" value="Unassembled WGS sequence"/>
</dbReference>
<dbReference type="Gene3D" id="3.90.1200.10">
    <property type="match status" value="1"/>
</dbReference>
<feature type="domain" description="Aminoglycoside phosphotransferase" evidence="2">
    <location>
        <begin position="68"/>
        <end position="271"/>
    </location>
</feature>
<dbReference type="GO" id="GO:0016740">
    <property type="term" value="F:transferase activity"/>
    <property type="evidence" value="ECO:0007669"/>
    <property type="project" value="UniProtKB-KW"/>
</dbReference>
<dbReference type="PANTHER" id="PTHR40086:SF1">
    <property type="entry name" value="CELL CYCLE REGULATOR CCRZ"/>
    <property type="match status" value="1"/>
</dbReference>
<keyword evidence="3" id="KW-0808">Transferase</keyword>
<accession>A0A5N8V9V6</accession>
<protein>
    <submittedName>
        <fullName evidence="3">Phosphotransferase</fullName>
    </submittedName>
</protein>
<dbReference type="Pfam" id="PF01636">
    <property type="entry name" value="APH"/>
    <property type="match status" value="1"/>
</dbReference>
<evidence type="ECO:0000256" key="1">
    <source>
        <dbReference type="SAM" id="MobiDB-lite"/>
    </source>
</evidence>
<dbReference type="SUPFAM" id="SSF56112">
    <property type="entry name" value="Protein kinase-like (PK-like)"/>
    <property type="match status" value="1"/>
</dbReference>
<evidence type="ECO:0000313" key="4">
    <source>
        <dbReference type="Proteomes" id="UP000325849"/>
    </source>
</evidence>
<gene>
    <name evidence="3" type="ORF">FNH09_05575</name>
</gene>
<evidence type="ECO:0000259" key="2">
    <source>
        <dbReference type="Pfam" id="PF01636"/>
    </source>
</evidence>